<keyword evidence="1" id="KW-0472">Membrane</keyword>
<gene>
    <name evidence="2" type="ORF">M6B38_380915</name>
</gene>
<reference evidence="2" key="2">
    <citation type="submission" date="2023-04" db="EMBL/GenBank/DDBJ databases">
        <authorList>
            <person name="Bruccoleri R.E."/>
            <person name="Oakeley E.J."/>
            <person name="Faust A.-M."/>
            <person name="Dessus-Babus S."/>
            <person name="Altorfer M."/>
            <person name="Burckhardt D."/>
            <person name="Oertli M."/>
            <person name="Naumann U."/>
            <person name="Petersen F."/>
            <person name="Wong J."/>
        </authorList>
    </citation>
    <scope>NUCLEOTIDE SEQUENCE</scope>
    <source>
        <strain evidence="2">GSM-AAB239-AS_SAM_17_03QT</strain>
        <tissue evidence="2">Leaf</tissue>
    </source>
</reference>
<keyword evidence="1" id="KW-0812">Transmembrane</keyword>
<keyword evidence="1" id="KW-1133">Transmembrane helix</keyword>
<dbReference type="EMBL" id="JANAVB010021797">
    <property type="protein sequence ID" value="KAJ6824940.1"/>
    <property type="molecule type" value="Genomic_DNA"/>
</dbReference>
<organism evidence="2 3">
    <name type="scientific">Iris pallida</name>
    <name type="common">Sweet iris</name>
    <dbReference type="NCBI Taxonomy" id="29817"/>
    <lineage>
        <taxon>Eukaryota</taxon>
        <taxon>Viridiplantae</taxon>
        <taxon>Streptophyta</taxon>
        <taxon>Embryophyta</taxon>
        <taxon>Tracheophyta</taxon>
        <taxon>Spermatophyta</taxon>
        <taxon>Magnoliopsida</taxon>
        <taxon>Liliopsida</taxon>
        <taxon>Asparagales</taxon>
        <taxon>Iridaceae</taxon>
        <taxon>Iridoideae</taxon>
        <taxon>Irideae</taxon>
        <taxon>Iris</taxon>
    </lineage>
</organism>
<evidence type="ECO:0000256" key="1">
    <source>
        <dbReference type="SAM" id="Phobius"/>
    </source>
</evidence>
<feature type="transmembrane region" description="Helical" evidence="1">
    <location>
        <begin position="136"/>
        <end position="157"/>
    </location>
</feature>
<dbReference type="PANTHER" id="PTHR33199">
    <property type="entry name" value="MACPF DOMAIN-CONTAINING PROTEIN CAD1"/>
    <property type="match status" value="1"/>
</dbReference>
<dbReference type="InterPro" id="IPR044663">
    <property type="entry name" value="CAD1/NSL1-like"/>
</dbReference>
<dbReference type="GO" id="GO:2000031">
    <property type="term" value="P:regulation of salicylic acid mediated signaling pathway"/>
    <property type="evidence" value="ECO:0007669"/>
    <property type="project" value="InterPro"/>
</dbReference>
<dbReference type="GO" id="GO:0005886">
    <property type="term" value="C:plasma membrane"/>
    <property type="evidence" value="ECO:0007669"/>
    <property type="project" value="TreeGrafter"/>
</dbReference>
<proteinExistence type="predicted"/>
<name>A0AAX6G8D5_IRIPA</name>
<reference evidence="2" key="1">
    <citation type="journal article" date="2023" name="GigaByte">
        <title>Genome assembly of the bearded iris, Iris pallida Lam.</title>
        <authorList>
            <person name="Bruccoleri R.E."/>
            <person name="Oakeley E.J."/>
            <person name="Faust A.M.E."/>
            <person name="Altorfer M."/>
            <person name="Dessus-Babus S."/>
            <person name="Burckhardt D."/>
            <person name="Oertli M."/>
            <person name="Naumann U."/>
            <person name="Petersen F."/>
            <person name="Wong J."/>
        </authorList>
    </citation>
    <scope>NUCLEOTIDE SEQUENCE</scope>
    <source>
        <strain evidence="2">GSM-AAB239-AS_SAM_17_03QT</strain>
    </source>
</reference>
<dbReference type="Proteomes" id="UP001140949">
    <property type="component" value="Unassembled WGS sequence"/>
</dbReference>
<dbReference type="AlphaFoldDB" id="A0AAX6G8D5"/>
<protein>
    <submittedName>
        <fullName evidence="2">Clavaminate synthase-like protein</fullName>
    </submittedName>
</protein>
<accession>A0AAX6G8D5</accession>
<sequence length="172" mass="19513">MGGKDVIYIRQQHSSNLQSAEVQKRLKDMADKRFVDVNGQYGVNSEEAYGKDKVPNANEFLFSSKMGTPANAIANSIVYLLRPGGSVHEYFERLANLLEHVLGGILIFARLYSVLWGKYKENKEKEAMALPSSKMYGNYITLVVYVCGWTSVGCLWLDVCWKFVVYEQYTVC</sequence>
<dbReference type="GO" id="GO:0009626">
    <property type="term" value="P:plant-type hypersensitive response"/>
    <property type="evidence" value="ECO:0007669"/>
    <property type="project" value="TreeGrafter"/>
</dbReference>
<evidence type="ECO:0000313" key="3">
    <source>
        <dbReference type="Proteomes" id="UP001140949"/>
    </source>
</evidence>
<evidence type="ECO:0000313" key="2">
    <source>
        <dbReference type="EMBL" id="KAJ6824940.1"/>
    </source>
</evidence>
<dbReference type="PANTHER" id="PTHR33199:SF1">
    <property type="entry name" value="OS01G0958700 PROTEIN"/>
    <property type="match status" value="1"/>
</dbReference>
<comment type="caution">
    <text evidence="2">The sequence shown here is derived from an EMBL/GenBank/DDBJ whole genome shotgun (WGS) entry which is preliminary data.</text>
</comment>
<keyword evidence="3" id="KW-1185">Reference proteome</keyword>